<organism evidence="1">
    <name type="scientific">marine sediment metagenome</name>
    <dbReference type="NCBI Taxonomy" id="412755"/>
    <lineage>
        <taxon>unclassified sequences</taxon>
        <taxon>metagenomes</taxon>
        <taxon>ecological metagenomes</taxon>
    </lineage>
</organism>
<dbReference type="AlphaFoldDB" id="A0A0F9TMC0"/>
<evidence type="ECO:0008006" key="2">
    <source>
        <dbReference type="Google" id="ProtNLM"/>
    </source>
</evidence>
<comment type="caution">
    <text evidence="1">The sequence shown here is derived from an EMBL/GenBank/DDBJ whole genome shotgun (WGS) entry which is preliminary data.</text>
</comment>
<protein>
    <recommendedName>
        <fullName evidence="2">EF-hand domain-containing protein</fullName>
    </recommendedName>
</protein>
<reference evidence="1" key="1">
    <citation type="journal article" date="2015" name="Nature">
        <title>Complex archaea that bridge the gap between prokaryotes and eukaryotes.</title>
        <authorList>
            <person name="Spang A."/>
            <person name="Saw J.H."/>
            <person name="Jorgensen S.L."/>
            <person name="Zaremba-Niedzwiedzka K."/>
            <person name="Martijn J."/>
            <person name="Lind A.E."/>
            <person name="van Eijk R."/>
            <person name="Schleper C."/>
            <person name="Guy L."/>
            <person name="Ettema T.J."/>
        </authorList>
    </citation>
    <scope>NUCLEOTIDE SEQUENCE</scope>
</reference>
<dbReference type="InterPro" id="IPR018247">
    <property type="entry name" value="EF_Hand_1_Ca_BS"/>
</dbReference>
<evidence type="ECO:0000313" key="1">
    <source>
        <dbReference type="EMBL" id="KKN82265.1"/>
    </source>
</evidence>
<accession>A0A0F9TMC0</accession>
<dbReference type="EMBL" id="LAZR01000203">
    <property type="protein sequence ID" value="KKN82265.1"/>
    <property type="molecule type" value="Genomic_DNA"/>
</dbReference>
<proteinExistence type="predicted"/>
<gene>
    <name evidence="1" type="ORF">LCGC14_0310780</name>
</gene>
<name>A0A0F9TMC0_9ZZZZ</name>
<dbReference type="PROSITE" id="PS00018">
    <property type="entry name" value="EF_HAND_1"/>
    <property type="match status" value="1"/>
</dbReference>
<sequence length="76" mass="8097">MTNLIVAMILAVSTALPVATYTSVSAVECADNRPTADFNGDGTISILDVMMSADQRGLNYTLKHVAPYFGLLVCED</sequence>